<feature type="transmembrane region" description="Helical" evidence="8">
    <location>
        <begin position="225"/>
        <end position="244"/>
    </location>
</feature>
<feature type="transmembrane region" description="Helical" evidence="8">
    <location>
        <begin position="41"/>
        <end position="60"/>
    </location>
</feature>
<dbReference type="GO" id="GO:0006935">
    <property type="term" value="P:chemotaxis"/>
    <property type="evidence" value="ECO:0007669"/>
    <property type="project" value="InterPro"/>
</dbReference>
<dbReference type="SMART" id="SM00283">
    <property type="entry name" value="MA"/>
    <property type="match status" value="1"/>
</dbReference>
<proteinExistence type="inferred from homology"/>
<dbReference type="Pfam" id="PF00015">
    <property type="entry name" value="MCPsignal"/>
    <property type="match status" value="1"/>
</dbReference>
<sequence length="575" mass="61710">MNLHVGLNKLCGCKHKTNILEDRMMESLGKALAQITIKTKVLGLIVLGALTSVVIGAVGISSTAEMNDMTVNMHGNQLMPVYWVAEANLNAIYINRADYRFIAETDKNHMDEVSANRVKFLAEMNRLLDLYRKTDLTPPEVDGLKRFDAAWLVMEEACKKVRDLSYNDTGDGVNNKKALELMRSECRPKFQIADDIMSQIVGLNVKLADQSLKDSEDKYQHSRNVIIGVLVAAVIVLLALGVMIQNGIVGSLKKGMAALFHLGSGDLTGTIEVQGKDEVAQMMQSLSDTQKKLRVTVGDIINASSRVAATAEQLAASTEQVSASIGQQVNATSSAAASIEELTVSIDQCSNNASLADSQASEAGSQAKIGNKEVQDSTQQVRKVNDSVAASANNLESLSEQAQMISSIATVIKDVADQTNLLALNAAIEAARAGESGRGFAVVADEVRKLAERTTGSATEITETIDKIQAGAKEAVNSMRSSREIVSQVVESSEQVSITISSVEERAGEVVGSISDIAMAMQEQRQASTELATRVEAIAQMSKENGIAVEVFSQATRELAVVAERLQQTTLAFKL</sequence>
<protein>
    <submittedName>
        <fullName evidence="11">Methyl-accepting chemotaxis protein</fullName>
    </submittedName>
</protein>
<dbReference type="FunFam" id="1.10.287.950:FF:000001">
    <property type="entry name" value="Methyl-accepting chemotaxis sensory transducer"/>
    <property type="match status" value="1"/>
</dbReference>
<evidence type="ECO:0000256" key="4">
    <source>
        <dbReference type="ARBA" id="ARBA00023136"/>
    </source>
</evidence>
<evidence type="ECO:0000259" key="9">
    <source>
        <dbReference type="PROSITE" id="PS50111"/>
    </source>
</evidence>
<dbReference type="EMBL" id="CP031968">
    <property type="protein sequence ID" value="AXT46631.1"/>
    <property type="molecule type" value="Genomic_DNA"/>
</dbReference>
<evidence type="ECO:0000256" key="7">
    <source>
        <dbReference type="PROSITE-ProRule" id="PRU00284"/>
    </source>
</evidence>
<keyword evidence="4 8" id="KW-0472">Membrane</keyword>
<feature type="domain" description="Methyl-accepting transducer" evidence="9">
    <location>
        <begin position="303"/>
        <end position="539"/>
    </location>
</feature>
<evidence type="ECO:0000256" key="5">
    <source>
        <dbReference type="ARBA" id="ARBA00023224"/>
    </source>
</evidence>
<comment type="similarity">
    <text evidence="6">Belongs to the methyl-accepting chemotaxis (MCP) protein family.</text>
</comment>
<evidence type="ECO:0000313" key="12">
    <source>
        <dbReference type="Proteomes" id="UP000259465"/>
    </source>
</evidence>
<dbReference type="GO" id="GO:0007165">
    <property type="term" value="P:signal transduction"/>
    <property type="evidence" value="ECO:0007669"/>
    <property type="project" value="UniProtKB-KW"/>
</dbReference>
<keyword evidence="2 8" id="KW-0812">Transmembrane</keyword>
<dbReference type="PRINTS" id="PR00260">
    <property type="entry name" value="CHEMTRNSDUCR"/>
</dbReference>
<dbReference type="AlphaFoldDB" id="A0AAD0W8R1"/>
<evidence type="ECO:0000256" key="3">
    <source>
        <dbReference type="ARBA" id="ARBA00022989"/>
    </source>
</evidence>
<dbReference type="Gene3D" id="1.10.287.950">
    <property type="entry name" value="Methyl-accepting chemotaxis protein"/>
    <property type="match status" value="1"/>
</dbReference>
<dbReference type="Proteomes" id="UP000259465">
    <property type="component" value="Chromosome"/>
</dbReference>
<organism evidence="11 12">
    <name type="scientific">Chromobacterium rhizoryzae</name>
    <dbReference type="NCBI Taxonomy" id="1778675"/>
    <lineage>
        <taxon>Bacteria</taxon>
        <taxon>Pseudomonadati</taxon>
        <taxon>Pseudomonadota</taxon>
        <taxon>Betaproteobacteria</taxon>
        <taxon>Neisseriales</taxon>
        <taxon>Chromobacteriaceae</taxon>
        <taxon>Chromobacterium</taxon>
    </lineage>
</organism>
<evidence type="ECO:0000256" key="1">
    <source>
        <dbReference type="ARBA" id="ARBA00004141"/>
    </source>
</evidence>
<evidence type="ECO:0000259" key="10">
    <source>
        <dbReference type="PROSITE" id="PS50885"/>
    </source>
</evidence>
<dbReference type="PROSITE" id="PS50885">
    <property type="entry name" value="HAMP"/>
    <property type="match status" value="1"/>
</dbReference>
<dbReference type="PANTHER" id="PTHR32089">
    <property type="entry name" value="METHYL-ACCEPTING CHEMOTAXIS PROTEIN MCPB"/>
    <property type="match status" value="1"/>
</dbReference>
<dbReference type="KEGG" id="crz:D1345_10705"/>
<evidence type="ECO:0000256" key="8">
    <source>
        <dbReference type="SAM" id="Phobius"/>
    </source>
</evidence>
<dbReference type="CDD" id="cd11386">
    <property type="entry name" value="MCP_signal"/>
    <property type="match status" value="1"/>
</dbReference>
<dbReference type="GO" id="GO:0016020">
    <property type="term" value="C:membrane"/>
    <property type="evidence" value="ECO:0007669"/>
    <property type="project" value="UniProtKB-SubCell"/>
</dbReference>
<comment type="subcellular location">
    <subcellularLocation>
        <location evidence="1">Membrane</location>
        <topology evidence="1">Multi-pass membrane protein</topology>
    </subcellularLocation>
</comment>
<dbReference type="SUPFAM" id="SSF58104">
    <property type="entry name" value="Methyl-accepting chemotaxis protein (MCP) signaling domain"/>
    <property type="match status" value="1"/>
</dbReference>
<dbReference type="GO" id="GO:0004888">
    <property type="term" value="F:transmembrane signaling receptor activity"/>
    <property type="evidence" value="ECO:0007669"/>
    <property type="project" value="InterPro"/>
</dbReference>
<dbReference type="PANTHER" id="PTHR32089:SF119">
    <property type="entry name" value="METHYL-ACCEPTING CHEMOTAXIS PROTEIN CTPL"/>
    <property type="match status" value="1"/>
</dbReference>
<evidence type="ECO:0000256" key="2">
    <source>
        <dbReference type="ARBA" id="ARBA00022692"/>
    </source>
</evidence>
<keyword evidence="5 7" id="KW-0807">Transducer</keyword>
<evidence type="ECO:0000256" key="6">
    <source>
        <dbReference type="ARBA" id="ARBA00029447"/>
    </source>
</evidence>
<reference evidence="11 12" key="1">
    <citation type="submission" date="2018-08" db="EMBL/GenBank/DDBJ databases">
        <title>Complete genome sequence of JP2-74.</title>
        <authorList>
            <person name="Wu L."/>
        </authorList>
    </citation>
    <scope>NUCLEOTIDE SEQUENCE [LARGE SCALE GENOMIC DNA]</scope>
    <source>
        <strain evidence="11 12">JP2-74</strain>
    </source>
</reference>
<evidence type="ECO:0000313" key="11">
    <source>
        <dbReference type="EMBL" id="AXT46631.1"/>
    </source>
</evidence>
<dbReference type="InterPro" id="IPR004090">
    <property type="entry name" value="Chemotax_Me-accpt_rcpt"/>
</dbReference>
<name>A0AAD0W8R1_9NEIS</name>
<feature type="domain" description="HAMP" evidence="10">
    <location>
        <begin position="261"/>
        <end position="298"/>
    </location>
</feature>
<dbReference type="InterPro" id="IPR024478">
    <property type="entry name" value="HlyB_4HB_MCP"/>
</dbReference>
<dbReference type="PROSITE" id="PS50111">
    <property type="entry name" value="CHEMOTAXIS_TRANSDUC_2"/>
    <property type="match status" value="1"/>
</dbReference>
<dbReference type="InterPro" id="IPR003660">
    <property type="entry name" value="HAMP_dom"/>
</dbReference>
<dbReference type="Pfam" id="PF12729">
    <property type="entry name" value="4HB_MCP_1"/>
    <property type="match status" value="1"/>
</dbReference>
<gene>
    <name evidence="11" type="ORF">D1345_10705</name>
</gene>
<keyword evidence="12" id="KW-1185">Reference proteome</keyword>
<accession>A0AAD0W8R1</accession>
<keyword evidence="3 8" id="KW-1133">Transmembrane helix</keyword>
<dbReference type="InterPro" id="IPR004089">
    <property type="entry name" value="MCPsignal_dom"/>
</dbReference>